<gene>
    <name evidence="1" type="ORF">M421DRAFT_419176</name>
</gene>
<evidence type="ECO:0000313" key="1">
    <source>
        <dbReference type="EMBL" id="KAF1930132.1"/>
    </source>
</evidence>
<evidence type="ECO:0000313" key="2">
    <source>
        <dbReference type="Proteomes" id="UP000800082"/>
    </source>
</evidence>
<dbReference type="EMBL" id="ML978964">
    <property type="protein sequence ID" value="KAF1930132.1"/>
    <property type="molecule type" value="Genomic_DNA"/>
</dbReference>
<dbReference type="GeneID" id="54349699"/>
<dbReference type="AlphaFoldDB" id="A0A6A5RQR8"/>
<dbReference type="Proteomes" id="UP000800082">
    <property type="component" value="Unassembled WGS sequence"/>
</dbReference>
<accession>A0A6A5RQR8</accession>
<proteinExistence type="predicted"/>
<keyword evidence="2" id="KW-1185">Reference proteome</keyword>
<name>A0A6A5RQR8_9PLEO</name>
<protein>
    <submittedName>
        <fullName evidence="1">Uncharacterized protein</fullName>
    </submittedName>
</protein>
<sequence>MCKWWGCTTTGGELYKNAEVLTQSLSPEEPARRPASQPLRQSLHLPSLIVQHCITRLSIGQ</sequence>
<dbReference type="RefSeq" id="XP_033450380.1">
    <property type="nucleotide sequence ID" value="XM_033592031.1"/>
</dbReference>
<reference evidence="1" key="1">
    <citation type="journal article" date="2020" name="Stud. Mycol.">
        <title>101 Dothideomycetes genomes: a test case for predicting lifestyles and emergence of pathogens.</title>
        <authorList>
            <person name="Haridas S."/>
            <person name="Albert R."/>
            <person name="Binder M."/>
            <person name="Bloem J."/>
            <person name="Labutti K."/>
            <person name="Salamov A."/>
            <person name="Andreopoulos B."/>
            <person name="Baker S."/>
            <person name="Barry K."/>
            <person name="Bills G."/>
            <person name="Bluhm B."/>
            <person name="Cannon C."/>
            <person name="Castanera R."/>
            <person name="Culley D."/>
            <person name="Daum C."/>
            <person name="Ezra D."/>
            <person name="Gonzalez J."/>
            <person name="Henrissat B."/>
            <person name="Kuo A."/>
            <person name="Liang C."/>
            <person name="Lipzen A."/>
            <person name="Lutzoni F."/>
            <person name="Magnuson J."/>
            <person name="Mondo S."/>
            <person name="Nolan M."/>
            <person name="Ohm R."/>
            <person name="Pangilinan J."/>
            <person name="Park H.-J."/>
            <person name="Ramirez L."/>
            <person name="Alfaro M."/>
            <person name="Sun H."/>
            <person name="Tritt A."/>
            <person name="Yoshinaga Y."/>
            <person name="Zwiers L.-H."/>
            <person name="Turgeon B."/>
            <person name="Goodwin S."/>
            <person name="Spatafora J."/>
            <person name="Crous P."/>
            <person name="Grigoriev I."/>
        </authorList>
    </citation>
    <scope>NUCLEOTIDE SEQUENCE</scope>
    <source>
        <strain evidence="1">CBS 183.55</strain>
    </source>
</reference>
<organism evidence="1 2">
    <name type="scientific">Didymella exigua CBS 183.55</name>
    <dbReference type="NCBI Taxonomy" id="1150837"/>
    <lineage>
        <taxon>Eukaryota</taxon>
        <taxon>Fungi</taxon>
        <taxon>Dikarya</taxon>
        <taxon>Ascomycota</taxon>
        <taxon>Pezizomycotina</taxon>
        <taxon>Dothideomycetes</taxon>
        <taxon>Pleosporomycetidae</taxon>
        <taxon>Pleosporales</taxon>
        <taxon>Pleosporineae</taxon>
        <taxon>Didymellaceae</taxon>
        <taxon>Didymella</taxon>
    </lineage>
</organism>